<protein>
    <submittedName>
        <fullName evidence="15">TonB-dependent receptor</fullName>
    </submittedName>
</protein>
<dbReference type="InterPro" id="IPR036942">
    <property type="entry name" value="Beta-barrel_TonB_sf"/>
</dbReference>
<keyword evidence="9 11" id="KW-0472">Membrane</keyword>
<keyword evidence="16" id="KW-1185">Reference proteome</keyword>
<keyword evidence="4" id="KW-0410">Iron transport</keyword>
<evidence type="ECO:0000256" key="5">
    <source>
        <dbReference type="ARBA" id="ARBA00022692"/>
    </source>
</evidence>
<keyword evidence="10 11" id="KW-0998">Cell outer membrane</keyword>
<keyword evidence="5 11" id="KW-0812">Transmembrane</keyword>
<dbReference type="SUPFAM" id="SSF56935">
    <property type="entry name" value="Porins"/>
    <property type="match status" value="1"/>
</dbReference>
<reference evidence="16" key="1">
    <citation type="journal article" date="2019" name="Int. J. Syst. Evol. Microbiol.">
        <title>The Global Catalogue of Microorganisms (GCM) 10K type strain sequencing project: providing services to taxonomists for standard genome sequencing and annotation.</title>
        <authorList>
            <consortium name="The Broad Institute Genomics Platform"/>
            <consortium name="The Broad Institute Genome Sequencing Center for Infectious Disease"/>
            <person name="Wu L."/>
            <person name="Ma J."/>
        </authorList>
    </citation>
    <scope>NUCLEOTIDE SEQUENCE [LARGE SCALE GENOMIC DNA]</scope>
    <source>
        <strain evidence="16">CGMCC 1.10759</strain>
    </source>
</reference>
<evidence type="ECO:0000256" key="9">
    <source>
        <dbReference type="ARBA" id="ARBA00023136"/>
    </source>
</evidence>
<feature type="domain" description="TonB-dependent receptor plug" evidence="14">
    <location>
        <begin position="52"/>
        <end position="161"/>
    </location>
</feature>
<evidence type="ECO:0000256" key="11">
    <source>
        <dbReference type="PROSITE-ProRule" id="PRU01360"/>
    </source>
</evidence>
<keyword evidence="8 12" id="KW-0798">TonB box</keyword>
<dbReference type="InterPro" id="IPR039426">
    <property type="entry name" value="TonB-dep_rcpt-like"/>
</dbReference>
<keyword evidence="6" id="KW-0408">Iron</keyword>
<evidence type="ECO:0000256" key="1">
    <source>
        <dbReference type="ARBA" id="ARBA00004571"/>
    </source>
</evidence>
<keyword evidence="2 11" id="KW-0813">Transport</keyword>
<dbReference type="PANTHER" id="PTHR32552:SF81">
    <property type="entry name" value="TONB-DEPENDENT OUTER MEMBRANE RECEPTOR"/>
    <property type="match status" value="1"/>
</dbReference>
<sequence length="768" mass="82728">MIVRESGLGAGVSMAVCAMVSSLSPQVTWAREAPDAGVEEVIVTARRRAENLQDVPIPVTAVSGQALTDLGVATLEDINSVAPNIKVNSGRGSSNTINAYIRGVGQNDPLWGFEPGVGIYIDDVYMARPQGALLDVYDVERIEVLRGPQGTLYGKNTLAGAIKYVTRDIVGDPYLNASVAAGSYNQLDLKVSGSIGLTDQLYVSAALAKLTHDGYGEVRESTTPQQFNKVGEDVSDKDVFAARAKIAYVFSEDTRLEILGDLINDDSNARGGQRLTDALAPRLPDRYDVRNDTPVDEDKIRIRGVSAIFNTGFSDALKFKVIGAYREGDADSFIDFDELNLNALNVPAVLSDDQTSGEIQLNYDAGGRLRGVTGLYYFDGTACGSFNSVLGLVRVSPLVPQGLTNLTQGCVDTRSLSAYADGTFAVTDRFNINAGVRWNEDRKEATVFVANYAGAPPANGALFDRNNIPAGFVPLGVDSDYTSERTFSDVSPRLGVDFKITDDAMLYASYAQGFKSGGFDMRGNAAVFPGTRDGYDSESVDNYEIGLKSEWFGRRLLLNLTAFLAEYTDVQIGTQQFVVVNGLPRNVTAVLNAGEQENKGVELEISARPVEGLDLTANVGWLDAEVTEFLTSDPGNLGQIIDISNTVEPINAPDLTVYLGAAYRMPIAGGEGLVRVGWQYRSDTKVQNLTASVTDQPAYDVIDATVAWTSDGGRWRFALDGRNLADEEYRTSGYDFGPVGSGLFGGISQIGFYGPPRTWTVSAIYSFE</sequence>
<dbReference type="PROSITE" id="PS52016">
    <property type="entry name" value="TONB_DEPENDENT_REC_3"/>
    <property type="match status" value="1"/>
</dbReference>
<comment type="similarity">
    <text evidence="11 12">Belongs to the TonB-dependent receptor family.</text>
</comment>
<dbReference type="EMBL" id="JBHSDU010000014">
    <property type="protein sequence ID" value="MFC4312515.1"/>
    <property type="molecule type" value="Genomic_DNA"/>
</dbReference>
<dbReference type="InterPro" id="IPR012910">
    <property type="entry name" value="Plug_dom"/>
</dbReference>
<dbReference type="Proteomes" id="UP001595904">
    <property type="component" value="Unassembled WGS sequence"/>
</dbReference>
<dbReference type="PANTHER" id="PTHR32552">
    <property type="entry name" value="FERRICHROME IRON RECEPTOR-RELATED"/>
    <property type="match status" value="1"/>
</dbReference>
<dbReference type="Pfam" id="PF07715">
    <property type="entry name" value="Plug"/>
    <property type="match status" value="1"/>
</dbReference>
<evidence type="ECO:0000256" key="12">
    <source>
        <dbReference type="RuleBase" id="RU003357"/>
    </source>
</evidence>
<keyword evidence="7" id="KW-0406">Ion transport</keyword>
<organism evidence="15 16">
    <name type="scientific">Steroidobacter flavus</name>
    <dbReference type="NCBI Taxonomy" id="1842136"/>
    <lineage>
        <taxon>Bacteria</taxon>
        <taxon>Pseudomonadati</taxon>
        <taxon>Pseudomonadota</taxon>
        <taxon>Gammaproteobacteria</taxon>
        <taxon>Steroidobacterales</taxon>
        <taxon>Steroidobacteraceae</taxon>
        <taxon>Steroidobacter</taxon>
    </lineage>
</organism>
<evidence type="ECO:0000259" key="14">
    <source>
        <dbReference type="Pfam" id="PF07715"/>
    </source>
</evidence>
<evidence type="ECO:0000256" key="3">
    <source>
        <dbReference type="ARBA" id="ARBA00022452"/>
    </source>
</evidence>
<accession>A0ABV8SZC9</accession>
<dbReference type="CDD" id="cd01347">
    <property type="entry name" value="ligand_gated_channel"/>
    <property type="match status" value="1"/>
</dbReference>
<comment type="subcellular location">
    <subcellularLocation>
        <location evidence="1 11">Cell outer membrane</location>
        <topology evidence="1 11">Multi-pass membrane protein</topology>
    </subcellularLocation>
</comment>
<dbReference type="InterPro" id="IPR000531">
    <property type="entry name" value="Beta-barrel_TonB"/>
</dbReference>
<evidence type="ECO:0000256" key="8">
    <source>
        <dbReference type="ARBA" id="ARBA00023077"/>
    </source>
</evidence>
<dbReference type="Pfam" id="PF00593">
    <property type="entry name" value="TonB_dep_Rec_b-barrel"/>
    <property type="match status" value="1"/>
</dbReference>
<evidence type="ECO:0000256" key="6">
    <source>
        <dbReference type="ARBA" id="ARBA00023004"/>
    </source>
</evidence>
<evidence type="ECO:0000256" key="10">
    <source>
        <dbReference type="ARBA" id="ARBA00023237"/>
    </source>
</evidence>
<evidence type="ECO:0000256" key="7">
    <source>
        <dbReference type="ARBA" id="ARBA00023065"/>
    </source>
</evidence>
<dbReference type="RefSeq" id="WP_380601973.1">
    <property type="nucleotide sequence ID" value="NZ_JBHSDU010000014.1"/>
</dbReference>
<evidence type="ECO:0000313" key="15">
    <source>
        <dbReference type="EMBL" id="MFC4312515.1"/>
    </source>
</evidence>
<feature type="domain" description="TonB-dependent receptor-like beta-barrel" evidence="13">
    <location>
        <begin position="263"/>
        <end position="724"/>
    </location>
</feature>
<evidence type="ECO:0000313" key="16">
    <source>
        <dbReference type="Proteomes" id="UP001595904"/>
    </source>
</evidence>
<keyword evidence="15" id="KW-0675">Receptor</keyword>
<gene>
    <name evidence="15" type="ORF">ACFPN2_25755</name>
</gene>
<proteinExistence type="inferred from homology"/>
<evidence type="ECO:0000256" key="2">
    <source>
        <dbReference type="ARBA" id="ARBA00022448"/>
    </source>
</evidence>
<name>A0ABV8SZC9_9GAMM</name>
<evidence type="ECO:0000259" key="13">
    <source>
        <dbReference type="Pfam" id="PF00593"/>
    </source>
</evidence>
<comment type="caution">
    <text evidence="15">The sequence shown here is derived from an EMBL/GenBank/DDBJ whole genome shotgun (WGS) entry which is preliminary data.</text>
</comment>
<dbReference type="Gene3D" id="2.40.170.20">
    <property type="entry name" value="TonB-dependent receptor, beta-barrel domain"/>
    <property type="match status" value="1"/>
</dbReference>
<evidence type="ECO:0000256" key="4">
    <source>
        <dbReference type="ARBA" id="ARBA00022496"/>
    </source>
</evidence>
<keyword evidence="3 11" id="KW-1134">Transmembrane beta strand</keyword>